<reference evidence="10 11" key="1">
    <citation type="submission" date="2019-01" db="EMBL/GenBank/DDBJ databases">
        <authorList>
            <person name="Sayadi A."/>
        </authorList>
    </citation>
    <scope>NUCLEOTIDE SEQUENCE [LARGE SCALE GENOMIC DNA]</scope>
</reference>
<dbReference type="Proteomes" id="UP000410492">
    <property type="component" value="Unassembled WGS sequence"/>
</dbReference>
<dbReference type="FunFam" id="3.30.1390.20:FF:000005">
    <property type="entry name" value="39S ribosomal protein L30, mitochondrial"/>
    <property type="match status" value="1"/>
</dbReference>
<dbReference type="PANTHER" id="PTHR15892:SF2">
    <property type="entry name" value="LARGE RIBOSOMAL SUBUNIT PROTEIN UL30M"/>
    <property type="match status" value="1"/>
</dbReference>
<accession>A0A653BY30</accession>
<evidence type="ECO:0000256" key="2">
    <source>
        <dbReference type="ARBA" id="ARBA00007594"/>
    </source>
</evidence>
<evidence type="ECO:0000256" key="1">
    <source>
        <dbReference type="ARBA" id="ARBA00004173"/>
    </source>
</evidence>
<evidence type="ECO:0000256" key="5">
    <source>
        <dbReference type="ARBA" id="ARBA00023128"/>
    </source>
</evidence>
<dbReference type="GO" id="GO:0005743">
    <property type="term" value="C:mitochondrial inner membrane"/>
    <property type="evidence" value="ECO:0007669"/>
    <property type="project" value="UniProtKB-ARBA"/>
</dbReference>
<dbReference type="SUPFAM" id="SSF55129">
    <property type="entry name" value="Ribosomal protein L30p/L7e"/>
    <property type="match status" value="1"/>
</dbReference>
<dbReference type="GO" id="GO:0006412">
    <property type="term" value="P:translation"/>
    <property type="evidence" value="ECO:0007669"/>
    <property type="project" value="InterPro"/>
</dbReference>
<gene>
    <name evidence="10" type="ORF">CALMAC_LOCUS4432</name>
</gene>
<dbReference type="InterPro" id="IPR005996">
    <property type="entry name" value="Ribosomal_uL30_bac-type"/>
</dbReference>
<dbReference type="InterPro" id="IPR036919">
    <property type="entry name" value="Ribo_uL30_ferredoxin-like_sf"/>
</dbReference>
<feature type="domain" description="Large ribosomal subunit protein uL30-like ferredoxin-like fold" evidence="9">
    <location>
        <begin position="55"/>
        <end position="106"/>
    </location>
</feature>
<dbReference type="PANTHER" id="PTHR15892">
    <property type="entry name" value="MITOCHONDRIAL RIBOSOMAL PROTEIN L30"/>
    <property type="match status" value="1"/>
</dbReference>
<dbReference type="OrthoDB" id="332281at2759"/>
<comment type="subcellular location">
    <subcellularLocation>
        <location evidence="1">Mitochondrion</location>
    </subcellularLocation>
</comment>
<evidence type="ECO:0000313" key="10">
    <source>
        <dbReference type="EMBL" id="VEN40171.1"/>
    </source>
</evidence>
<dbReference type="GO" id="GO:0003735">
    <property type="term" value="F:structural constituent of ribosome"/>
    <property type="evidence" value="ECO:0007669"/>
    <property type="project" value="InterPro"/>
</dbReference>
<dbReference type="Gene3D" id="3.30.1390.20">
    <property type="entry name" value="Ribosomal protein L30, ferredoxin-like fold domain"/>
    <property type="match status" value="1"/>
</dbReference>
<keyword evidence="3" id="KW-0809">Transit peptide</keyword>
<dbReference type="Pfam" id="PF00327">
    <property type="entry name" value="Ribosomal_L30"/>
    <property type="match status" value="1"/>
</dbReference>
<comment type="similarity">
    <text evidence="2">Belongs to the universal ribosomal protein uL30 family.</text>
</comment>
<proteinExistence type="inferred from homology"/>
<dbReference type="InterPro" id="IPR016082">
    <property type="entry name" value="Ribosomal_uL30_ferredoxin-like"/>
</dbReference>
<evidence type="ECO:0000256" key="8">
    <source>
        <dbReference type="ARBA" id="ARBA00035356"/>
    </source>
</evidence>
<keyword evidence="11" id="KW-1185">Reference proteome</keyword>
<keyword evidence="6" id="KW-0687">Ribonucleoprotein</keyword>
<evidence type="ECO:0000313" key="11">
    <source>
        <dbReference type="Proteomes" id="UP000410492"/>
    </source>
</evidence>
<evidence type="ECO:0000259" key="9">
    <source>
        <dbReference type="Pfam" id="PF00327"/>
    </source>
</evidence>
<organism evidence="10 11">
    <name type="scientific">Callosobruchus maculatus</name>
    <name type="common">Southern cowpea weevil</name>
    <name type="synonym">Pulse bruchid</name>
    <dbReference type="NCBI Taxonomy" id="64391"/>
    <lineage>
        <taxon>Eukaryota</taxon>
        <taxon>Metazoa</taxon>
        <taxon>Ecdysozoa</taxon>
        <taxon>Arthropoda</taxon>
        <taxon>Hexapoda</taxon>
        <taxon>Insecta</taxon>
        <taxon>Pterygota</taxon>
        <taxon>Neoptera</taxon>
        <taxon>Endopterygota</taxon>
        <taxon>Coleoptera</taxon>
        <taxon>Polyphaga</taxon>
        <taxon>Cucujiformia</taxon>
        <taxon>Chrysomeloidea</taxon>
        <taxon>Chrysomelidae</taxon>
        <taxon>Bruchinae</taxon>
        <taxon>Bruchini</taxon>
        <taxon>Callosobruchus</taxon>
    </lineage>
</organism>
<evidence type="ECO:0000256" key="7">
    <source>
        <dbReference type="ARBA" id="ARBA00035281"/>
    </source>
</evidence>
<evidence type="ECO:0000256" key="6">
    <source>
        <dbReference type="ARBA" id="ARBA00023274"/>
    </source>
</evidence>
<dbReference type="EMBL" id="CAACVG010006392">
    <property type="protein sequence ID" value="VEN40171.1"/>
    <property type="molecule type" value="Genomic_DNA"/>
</dbReference>
<name>A0A653BY30_CALMS</name>
<dbReference type="CDD" id="cd00355">
    <property type="entry name" value="Ribosomal_L30_like"/>
    <property type="match status" value="1"/>
</dbReference>
<dbReference type="GO" id="GO:0015934">
    <property type="term" value="C:large ribosomal subunit"/>
    <property type="evidence" value="ECO:0007669"/>
    <property type="project" value="InterPro"/>
</dbReference>
<dbReference type="AlphaFoldDB" id="A0A653BY30"/>
<keyword evidence="4" id="KW-0689">Ribosomal protein</keyword>
<keyword evidence="5" id="KW-0496">Mitochondrion</keyword>
<evidence type="ECO:0000256" key="4">
    <source>
        <dbReference type="ARBA" id="ARBA00022980"/>
    </source>
</evidence>
<protein>
    <recommendedName>
        <fullName evidence="7">Large ribosomal subunit protein uL30m</fullName>
    </recommendedName>
    <alternativeName>
        <fullName evidence="8">39S ribosomal protein L30, mitochondrial</fullName>
    </alternativeName>
</protein>
<evidence type="ECO:0000256" key="3">
    <source>
        <dbReference type="ARBA" id="ARBA00022946"/>
    </source>
</evidence>
<sequence>MSLFKNIFTPVLKIQRNVGKCKYVWREEGIQYFGFKYYPRHADFKDPPYEPTKLFRVERLKSMKGLPYWEKNLLKELRLDAKNHCFTVVKNIPENNHRLWKIKHLIKIDPITFPDGFPTKDDITYLKENGELRIIKKIGPIEERMKLTDAFQKDLKKLDGDTLRRDSRKKWLSGWN</sequence>